<dbReference type="RefSeq" id="WP_069857525.1">
    <property type="nucleotide sequence ID" value="NZ_BDFE01000008.1"/>
</dbReference>
<dbReference type="AlphaFoldDB" id="A0A194AFD3"/>
<gene>
    <name evidence="2" type="ORF">DPF_0744</name>
</gene>
<proteinExistence type="predicted"/>
<comment type="caution">
    <text evidence="2">The sequence shown here is derived from an EMBL/GenBank/DDBJ whole genome shotgun (WGS) entry which is preliminary data.</text>
</comment>
<dbReference type="STRING" id="1592317.DPF_0744"/>
<accession>A0A194AFD3</accession>
<dbReference type="InterPro" id="IPR025751">
    <property type="entry name" value="RsbRD_N_dom"/>
</dbReference>
<dbReference type="Pfam" id="PF14361">
    <property type="entry name" value="RsbRD_N"/>
    <property type="match status" value="1"/>
</dbReference>
<protein>
    <recommendedName>
        <fullName evidence="1">RsbT co-antagonist protein RsbRD N-terminal domain-containing protein</fullName>
    </recommendedName>
</protein>
<keyword evidence="3" id="KW-1185">Reference proteome</keyword>
<dbReference type="Proteomes" id="UP000095200">
    <property type="component" value="Unassembled WGS sequence"/>
</dbReference>
<evidence type="ECO:0000313" key="3">
    <source>
        <dbReference type="Proteomes" id="UP000095200"/>
    </source>
</evidence>
<reference evidence="3" key="1">
    <citation type="submission" date="2016-06" db="EMBL/GenBank/DDBJ databases">
        <title>Draft genome sequence of Desulfoplanes formicivorans strain Pf12B.</title>
        <authorList>
            <person name="Watanabe M."/>
            <person name="Kojima H."/>
            <person name="Fukui M."/>
        </authorList>
    </citation>
    <scope>NUCLEOTIDE SEQUENCE [LARGE SCALE GENOMIC DNA]</scope>
    <source>
        <strain evidence="3">Pf12B</strain>
    </source>
</reference>
<evidence type="ECO:0000259" key="1">
    <source>
        <dbReference type="Pfam" id="PF14361"/>
    </source>
</evidence>
<dbReference type="EMBL" id="BDFE01000008">
    <property type="protein sequence ID" value="GAU08043.1"/>
    <property type="molecule type" value="Genomic_DNA"/>
</dbReference>
<organism evidence="2 3">
    <name type="scientific">Desulfoplanes formicivorans</name>
    <dbReference type="NCBI Taxonomy" id="1592317"/>
    <lineage>
        <taxon>Bacteria</taxon>
        <taxon>Pseudomonadati</taxon>
        <taxon>Thermodesulfobacteriota</taxon>
        <taxon>Desulfovibrionia</taxon>
        <taxon>Desulfovibrionales</taxon>
        <taxon>Desulfoplanaceae</taxon>
        <taxon>Desulfoplanes</taxon>
    </lineage>
</organism>
<feature type="domain" description="RsbT co-antagonist protein RsbRD N-terminal" evidence="1">
    <location>
        <begin position="14"/>
        <end position="148"/>
    </location>
</feature>
<evidence type="ECO:0000313" key="2">
    <source>
        <dbReference type="EMBL" id="GAU08043.1"/>
    </source>
</evidence>
<sequence>MSLRDGLYQRKKKIAAAWLDVFLETYKSQGAKFFKETTNEFANPVGATFRSCLDGLLDYLLLEDHEDGLEQLVDGVVRIRAVQGFRPSVATDFVFSIKKILKDEVGAACTTPEEIREWEAIESRIETMTRVAFDLYMACREKIWKHKANHLYNRTNQLLKKSHLIEEVTD</sequence>
<name>A0A194AFD3_9BACT</name>